<feature type="compositionally biased region" description="Low complexity" evidence="1">
    <location>
        <begin position="107"/>
        <end position="118"/>
    </location>
</feature>
<comment type="caution">
    <text evidence="2">The sequence shown here is derived from an EMBL/GenBank/DDBJ whole genome shotgun (WGS) entry which is preliminary data.</text>
</comment>
<organism evidence="2 3">
    <name type="scientific">Symbiodinium microadriaticum</name>
    <name type="common">Dinoflagellate</name>
    <name type="synonym">Zooxanthella microadriatica</name>
    <dbReference type="NCBI Taxonomy" id="2951"/>
    <lineage>
        <taxon>Eukaryota</taxon>
        <taxon>Sar</taxon>
        <taxon>Alveolata</taxon>
        <taxon>Dinophyceae</taxon>
        <taxon>Suessiales</taxon>
        <taxon>Symbiodiniaceae</taxon>
        <taxon>Symbiodinium</taxon>
    </lineage>
</organism>
<keyword evidence="3" id="KW-1185">Reference proteome</keyword>
<dbReference type="AlphaFoldDB" id="A0A1Q9BR05"/>
<feature type="compositionally biased region" description="Basic residues" evidence="1">
    <location>
        <begin position="54"/>
        <end position="63"/>
    </location>
</feature>
<accession>A0A1Q9BR05</accession>
<feature type="compositionally biased region" description="Basic and acidic residues" evidence="1">
    <location>
        <begin position="22"/>
        <end position="45"/>
    </location>
</feature>
<evidence type="ECO:0000256" key="1">
    <source>
        <dbReference type="SAM" id="MobiDB-lite"/>
    </source>
</evidence>
<gene>
    <name evidence="2" type="ORF">AK812_SmicGene47754</name>
</gene>
<dbReference type="EMBL" id="LSRX01006277">
    <property type="protein sequence ID" value="OLP73133.1"/>
    <property type="molecule type" value="Genomic_DNA"/>
</dbReference>
<proteinExistence type="predicted"/>
<protein>
    <submittedName>
        <fullName evidence="2">Uncharacterized protein</fullName>
    </submittedName>
</protein>
<feature type="region of interest" description="Disordered" evidence="1">
    <location>
        <begin position="1"/>
        <end position="152"/>
    </location>
</feature>
<evidence type="ECO:0000313" key="2">
    <source>
        <dbReference type="EMBL" id="OLP73133.1"/>
    </source>
</evidence>
<evidence type="ECO:0000313" key="3">
    <source>
        <dbReference type="Proteomes" id="UP000186817"/>
    </source>
</evidence>
<dbReference type="Proteomes" id="UP000186817">
    <property type="component" value="Unassembled WGS sequence"/>
</dbReference>
<sequence length="194" mass="21278">DHSVCGGQPGTSSRKESKTKRPKEAKEDANGNDKGGKHAPPEPKRNAAGVLIKKMPKVKANKAVKRDDFEDGDQADQAKAKARVQVKKMPEVGGPAMVARASRARSRSPSSSSSSFRVEAARPSRPSDGPLPLVSRKAAKAPWSVPKHSVPMMPPQLEIPEMPEWDESEWVVCDCCGVRFTVEEWEVSWTWEHS</sequence>
<reference evidence="2 3" key="1">
    <citation type="submission" date="2016-02" db="EMBL/GenBank/DDBJ databases">
        <title>Genome analysis of coral dinoflagellate symbionts highlights evolutionary adaptations to a symbiotic lifestyle.</title>
        <authorList>
            <person name="Aranda M."/>
            <person name="Li Y."/>
            <person name="Liew Y.J."/>
            <person name="Baumgarten S."/>
            <person name="Simakov O."/>
            <person name="Wilson M."/>
            <person name="Piel J."/>
            <person name="Ashoor H."/>
            <person name="Bougouffa S."/>
            <person name="Bajic V.B."/>
            <person name="Ryu T."/>
            <person name="Ravasi T."/>
            <person name="Bayer T."/>
            <person name="Micklem G."/>
            <person name="Kim H."/>
            <person name="Bhak J."/>
            <person name="Lajeunesse T.C."/>
            <person name="Voolstra C.R."/>
        </authorList>
    </citation>
    <scope>NUCLEOTIDE SEQUENCE [LARGE SCALE GENOMIC DNA]</scope>
    <source>
        <strain evidence="2 3">CCMP2467</strain>
    </source>
</reference>
<name>A0A1Q9BR05_SYMMI</name>
<feature type="non-terminal residue" evidence="2">
    <location>
        <position position="1"/>
    </location>
</feature>